<keyword evidence="2" id="KW-1185">Reference proteome</keyword>
<organism evidence="1 2">
    <name type="scientific">Pisolithus microcarpus 441</name>
    <dbReference type="NCBI Taxonomy" id="765257"/>
    <lineage>
        <taxon>Eukaryota</taxon>
        <taxon>Fungi</taxon>
        <taxon>Dikarya</taxon>
        <taxon>Basidiomycota</taxon>
        <taxon>Agaricomycotina</taxon>
        <taxon>Agaricomycetes</taxon>
        <taxon>Agaricomycetidae</taxon>
        <taxon>Boletales</taxon>
        <taxon>Sclerodermatineae</taxon>
        <taxon>Pisolithaceae</taxon>
        <taxon>Pisolithus</taxon>
    </lineage>
</organism>
<reference evidence="2" key="2">
    <citation type="submission" date="2015-01" db="EMBL/GenBank/DDBJ databases">
        <title>Evolutionary Origins and Diversification of the Mycorrhizal Mutualists.</title>
        <authorList>
            <consortium name="DOE Joint Genome Institute"/>
            <consortium name="Mycorrhizal Genomics Consortium"/>
            <person name="Kohler A."/>
            <person name="Kuo A."/>
            <person name="Nagy L.G."/>
            <person name="Floudas D."/>
            <person name="Copeland A."/>
            <person name="Barry K.W."/>
            <person name="Cichocki N."/>
            <person name="Veneault-Fourrey C."/>
            <person name="LaButti K."/>
            <person name="Lindquist E.A."/>
            <person name="Lipzen A."/>
            <person name="Lundell T."/>
            <person name="Morin E."/>
            <person name="Murat C."/>
            <person name="Riley R."/>
            <person name="Ohm R."/>
            <person name="Sun H."/>
            <person name="Tunlid A."/>
            <person name="Henrissat B."/>
            <person name="Grigoriev I.V."/>
            <person name="Hibbett D.S."/>
            <person name="Martin F."/>
        </authorList>
    </citation>
    <scope>NUCLEOTIDE SEQUENCE [LARGE SCALE GENOMIC DNA]</scope>
    <source>
        <strain evidence="2">441</strain>
    </source>
</reference>
<dbReference type="EMBL" id="KN833714">
    <property type="protein sequence ID" value="KIK24710.1"/>
    <property type="molecule type" value="Genomic_DNA"/>
</dbReference>
<dbReference type="Proteomes" id="UP000054018">
    <property type="component" value="Unassembled WGS sequence"/>
</dbReference>
<proteinExistence type="predicted"/>
<dbReference type="AlphaFoldDB" id="A0A0C9YI29"/>
<protein>
    <submittedName>
        <fullName evidence="1">Uncharacterized protein</fullName>
    </submittedName>
</protein>
<gene>
    <name evidence="1" type="ORF">PISMIDRAFT_645358</name>
</gene>
<accession>A0A0C9YI29</accession>
<reference evidence="1 2" key="1">
    <citation type="submission" date="2014-04" db="EMBL/GenBank/DDBJ databases">
        <authorList>
            <consortium name="DOE Joint Genome Institute"/>
            <person name="Kuo A."/>
            <person name="Kohler A."/>
            <person name="Costa M.D."/>
            <person name="Nagy L.G."/>
            <person name="Floudas D."/>
            <person name="Copeland A."/>
            <person name="Barry K.W."/>
            <person name="Cichocki N."/>
            <person name="Veneault-Fourrey C."/>
            <person name="LaButti K."/>
            <person name="Lindquist E.A."/>
            <person name="Lipzen A."/>
            <person name="Lundell T."/>
            <person name="Morin E."/>
            <person name="Murat C."/>
            <person name="Sun H."/>
            <person name="Tunlid A."/>
            <person name="Henrissat B."/>
            <person name="Grigoriev I.V."/>
            <person name="Hibbett D.S."/>
            <person name="Martin F."/>
            <person name="Nordberg H.P."/>
            <person name="Cantor M.N."/>
            <person name="Hua S.X."/>
        </authorList>
    </citation>
    <scope>NUCLEOTIDE SEQUENCE [LARGE SCALE GENOMIC DNA]</scope>
    <source>
        <strain evidence="1 2">441</strain>
    </source>
</reference>
<sequence>MPSVVWRIGTKMLQKLESLKPLAQLVDILTQTLICCSGGMTFQEWGLHISQTGCTSMHRDSLCLTVSLFYYM</sequence>
<name>A0A0C9YI29_9AGAM</name>
<evidence type="ECO:0000313" key="1">
    <source>
        <dbReference type="EMBL" id="KIK24710.1"/>
    </source>
</evidence>
<evidence type="ECO:0000313" key="2">
    <source>
        <dbReference type="Proteomes" id="UP000054018"/>
    </source>
</evidence>
<dbReference type="HOGENOM" id="CLU_2723148_0_0_1"/>